<evidence type="ECO:0000313" key="2">
    <source>
        <dbReference type="Proteomes" id="UP000305792"/>
    </source>
</evidence>
<proteinExistence type="predicted"/>
<protein>
    <submittedName>
        <fullName evidence="1">Uncharacterized protein</fullName>
    </submittedName>
</protein>
<dbReference type="AlphaFoldDB" id="A0A4S8NXC1"/>
<keyword evidence="2" id="KW-1185">Reference proteome</keyword>
<gene>
    <name evidence="1" type="ORF">E9998_24070</name>
</gene>
<dbReference type="EMBL" id="STGX01000024">
    <property type="protein sequence ID" value="THV22098.1"/>
    <property type="molecule type" value="Genomic_DNA"/>
</dbReference>
<dbReference type="SUPFAM" id="SSF53335">
    <property type="entry name" value="S-adenosyl-L-methionine-dependent methyltransferases"/>
    <property type="match status" value="1"/>
</dbReference>
<dbReference type="Proteomes" id="UP000305792">
    <property type="component" value="Unassembled WGS sequence"/>
</dbReference>
<name>A0A4S8NXC1_9ACTN</name>
<dbReference type="Gene3D" id="3.40.50.150">
    <property type="entry name" value="Vaccinia Virus protein VP39"/>
    <property type="match status" value="1"/>
</dbReference>
<reference evidence="1 2" key="1">
    <citation type="journal article" date="2018" name="Int. J. Syst. Evol. Microbiol.">
        <title>Glycomyces paridis sp. nov., isolated from the medicinal plant Paris polyphylla.</title>
        <authorList>
            <person name="Fang X.M."/>
            <person name="Bai J.L."/>
            <person name="Su J."/>
            <person name="Zhao L.L."/>
            <person name="Liu H.Y."/>
            <person name="Ma B.P."/>
            <person name="Zhang Y.Q."/>
            <person name="Yu L.Y."/>
        </authorList>
    </citation>
    <scope>NUCLEOTIDE SEQUENCE [LARGE SCALE GENOMIC DNA]</scope>
    <source>
        <strain evidence="1 2">CPCC 204357</strain>
    </source>
</reference>
<accession>A0A4S8NXC1</accession>
<evidence type="ECO:0000313" key="1">
    <source>
        <dbReference type="EMBL" id="THV22098.1"/>
    </source>
</evidence>
<organism evidence="1 2">
    <name type="scientific">Glycomyces paridis</name>
    <dbReference type="NCBI Taxonomy" id="2126555"/>
    <lineage>
        <taxon>Bacteria</taxon>
        <taxon>Bacillati</taxon>
        <taxon>Actinomycetota</taxon>
        <taxon>Actinomycetes</taxon>
        <taxon>Glycomycetales</taxon>
        <taxon>Glycomycetaceae</taxon>
        <taxon>Glycomyces</taxon>
    </lineage>
</organism>
<dbReference type="OrthoDB" id="9784823at2"/>
<dbReference type="RefSeq" id="WP_136532291.1">
    <property type="nucleotide sequence ID" value="NZ_STGX01000024.1"/>
</dbReference>
<comment type="caution">
    <text evidence="1">The sequence shown here is derived from an EMBL/GenBank/DDBJ whole genome shotgun (WGS) entry which is preliminary data.</text>
</comment>
<sequence>MSTPDKPAPLLPDAAWRITSGEVATLAGVKRPVVTNWARRHPDFPAPVAHESGRALFDGREVADWLLDTGRGNTDPADLRAELTLHTLDAWRTAMPPTELVGALTALICLRQQLDRPTADRTWQAVLDRAADLDTDDRFLLAELRAVPFRLGPALAALADELTDAAYNAAEAFEWVMAARRRLGAHELAADSPAPALAKVLARVADTPGLDAGAVIAVPDVRAGDLLAALADEADPDGGRAFLAADPDPVLARLTRRRMLVRGVFEFQLHIAEAEDLAVDALGDPDVIVCALPYEAAETRDPHTALERVQAITDLLADGCSGVVLGPAAALVDALSLHGQADLLRRSFLTEGLLKAVVELPEGALPYRPGYRTAIWVLARTPREQRRGKILLIDLSAQPLTAPVLDDLADDLAIWRGAGWDTDPRHEPRQGAALPASVLAGLAGAAFSPRHRSETSRYSSAVAERPARISELEVRLESLAEQARSQNEPGLRTHAALRPEGRPVRRTTVGHLLKTHRLRRLPGHRIAPEHVTGKGRYPVLGPDEVTGALPIGSRRIDREILFTAYEHAIFTEPGDIVVTANPRFGAIVDEEGLSIVAYPARVLRVRPEAPRPLRPRVLAALLQAAASEHPRTAGAVRAPRRIDDFVIPDLDPEETERYEALLARIARRTAALREQTAILEDLTRLTAAGLIDGTLAIPPDPTAPQRRT</sequence>
<dbReference type="InterPro" id="IPR029063">
    <property type="entry name" value="SAM-dependent_MTases_sf"/>
</dbReference>